<dbReference type="Pfam" id="PF07477">
    <property type="entry name" value="Glyco_hydro_67C"/>
    <property type="match status" value="1"/>
</dbReference>
<reference evidence="3 4" key="1">
    <citation type="submission" date="2018-10" db="EMBL/GenBank/DDBJ databases">
        <title>Isolation, diversity and antifungal activity of actinobacteria from wheat.</title>
        <authorList>
            <person name="Han C."/>
        </authorList>
    </citation>
    <scope>NUCLEOTIDE SEQUENCE [LARGE SCALE GENOMIC DNA]</scope>
    <source>
        <strain evidence="3 4">NEAU-YY56</strain>
    </source>
</reference>
<proteinExistence type="predicted"/>
<dbReference type="Proteomes" id="UP000269289">
    <property type="component" value="Unassembled WGS sequence"/>
</dbReference>
<dbReference type="PANTHER" id="PTHR39207:SF1">
    <property type="entry name" value="ALPHA-GLUCURONIDASE A"/>
    <property type="match status" value="1"/>
</dbReference>
<dbReference type="SUPFAM" id="SSF51445">
    <property type="entry name" value="(Trans)glycosidases"/>
    <property type="match status" value="1"/>
</dbReference>
<dbReference type="GO" id="GO:0046559">
    <property type="term" value="F:alpha-glucuronidase activity"/>
    <property type="evidence" value="ECO:0007669"/>
    <property type="project" value="InterPro"/>
</dbReference>
<evidence type="ECO:0000259" key="1">
    <source>
        <dbReference type="Pfam" id="PF07477"/>
    </source>
</evidence>
<dbReference type="OrthoDB" id="339499at2"/>
<dbReference type="GO" id="GO:0045493">
    <property type="term" value="P:xylan catabolic process"/>
    <property type="evidence" value="ECO:0007669"/>
    <property type="project" value="InterPro"/>
</dbReference>
<evidence type="ECO:0000313" key="3">
    <source>
        <dbReference type="EMBL" id="RMI13577.1"/>
    </source>
</evidence>
<dbReference type="RefSeq" id="WP_122148166.1">
    <property type="nucleotide sequence ID" value="NZ_RFFI01000013.1"/>
</dbReference>
<dbReference type="InterPro" id="IPR011100">
    <property type="entry name" value="Glyco_hydro_67_cat"/>
</dbReference>
<feature type="domain" description="Glycosyl hydrolase family 67 C-terminal" evidence="1">
    <location>
        <begin position="438"/>
        <end position="669"/>
    </location>
</feature>
<protein>
    <submittedName>
        <fullName evidence="3">Alpha-glucuronidase</fullName>
    </submittedName>
</protein>
<organism evidence="3 4">
    <name type="scientific">Cellulomonas triticagri</name>
    <dbReference type="NCBI Taxonomy" id="2483352"/>
    <lineage>
        <taxon>Bacteria</taxon>
        <taxon>Bacillati</taxon>
        <taxon>Actinomycetota</taxon>
        <taxon>Actinomycetes</taxon>
        <taxon>Micrococcales</taxon>
        <taxon>Cellulomonadaceae</taxon>
        <taxon>Cellulomonas</taxon>
    </lineage>
</organism>
<accession>A0A3M2JHS1</accession>
<name>A0A3M2JHS1_9CELL</name>
<dbReference type="InterPro" id="IPR017853">
    <property type="entry name" value="GH"/>
</dbReference>
<dbReference type="Gene3D" id="3.20.20.80">
    <property type="entry name" value="Glycosidases"/>
    <property type="match status" value="1"/>
</dbReference>
<dbReference type="InterPro" id="IPR011099">
    <property type="entry name" value="Glyco_hydro_67_C"/>
</dbReference>
<dbReference type="EMBL" id="RFFI01000013">
    <property type="protein sequence ID" value="RMI13577.1"/>
    <property type="molecule type" value="Genomic_DNA"/>
</dbReference>
<dbReference type="InterPro" id="IPR037054">
    <property type="entry name" value="A-glucoronidase_C_sf"/>
</dbReference>
<keyword evidence="4" id="KW-1185">Reference proteome</keyword>
<feature type="domain" description="Glycosyl hydrolase family 67 catalytic" evidence="2">
    <location>
        <begin position="128"/>
        <end position="437"/>
    </location>
</feature>
<dbReference type="GO" id="GO:0033939">
    <property type="term" value="F:xylan alpha-1,2-glucuronosidase activity"/>
    <property type="evidence" value="ECO:0007669"/>
    <property type="project" value="TreeGrafter"/>
</dbReference>
<dbReference type="Pfam" id="PF07488">
    <property type="entry name" value="Glyco_hydro_67M"/>
    <property type="match status" value="1"/>
</dbReference>
<dbReference type="GO" id="GO:0005576">
    <property type="term" value="C:extracellular region"/>
    <property type="evidence" value="ECO:0007669"/>
    <property type="project" value="InterPro"/>
</dbReference>
<sequence>MTTDTAVATVHPAWLPDAALAPLRALPSAVLLSGPCAAAARADLGPDVPVADADLVVAAAGGAGGVADLGVDGGLDIPAGGHVLVRTPDRTVVLGADDASALRGLYALARETAVAALTGSTPAPGVTTHAPEQPLRMLDHWDNVAVHPVMGQVERGYSGGSIFYADGEVRTDLTRVAAYARLLAATGVEAVAINNVNVHAREARLLTDGLPDVARIADVLRGYGIRTFLSVSFASPRLLGGLPTADPADPDVAAWWAAAVDRVYAAVPDFGGFVVKADSEGQPGPFAYGRSHADGANLLAGALRPHGGTVLWRAFVYDHRQDWRDRRTDRARAAHDHFAPLDGEFAENVVLQVKHGPMDFQVREPVSPVLAAMPRTRVAVEVQITQEYTGQQRHLCYLAPSWSSVLRFPLDGTRPVASLVARGGVVGVSSVGDDPFWTGHPLAQANLYAFGRLAWDSTLSPADVLDEWIALTFAGAPSAALARVRAALHTMMDGSWARYEGYTAPLGVGFMVTPGTHGGPSVDGYEYSPWGTYHFADRDGIGVDRTVATGTGYAGQYPEPWASVYEDVATCPDELLLFFHHVPYGHVLASGTTVVQHIYDSRADAVAALDGVEAAWESLADLVGTVVPADLDTRVRERLAEQRRSAVEWRDQVRTYFWRKSGVVDASGREVF</sequence>
<dbReference type="PANTHER" id="PTHR39207">
    <property type="entry name" value="ALPHA-GLUCURONIDASE A"/>
    <property type="match status" value="1"/>
</dbReference>
<dbReference type="Gene3D" id="3.90.1330.10">
    <property type="entry name" value="Alpha-glucuronidase, C-terminal domain"/>
    <property type="match status" value="1"/>
</dbReference>
<comment type="caution">
    <text evidence="3">The sequence shown here is derived from an EMBL/GenBank/DDBJ whole genome shotgun (WGS) entry which is preliminary data.</text>
</comment>
<dbReference type="AlphaFoldDB" id="A0A3M2JHS1"/>
<gene>
    <name evidence="3" type="ORF">EBM89_03980</name>
</gene>
<evidence type="ECO:0000313" key="4">
    <source>
        <dbReference type="Proteomes" id="UP000269289"/>
    </source>
</evidence>
<evidence type="ECO:0000259" key="2">
    <source>
        <dbReference type="Pfam" id="PF07488"/>
    </source>
</evidence>